<evidence type="ECO:0000313" key="4">
    <source>
        <dbReference type="EMBL" id="KAL1247086.1"/>
    </source>
</evidence>
<feature type="compositionally biased region" description="Basic and acidic residues" evidence="2">
    <location>
        <begin position="314"/>
        <end position="342"/>
    </location>
</feature>
<proteinExistence type="predicted"/>
<accession>A0ABR3L2E9</accession>
<feature type="region of interest" description="Disordered" evidence="2">
    <location>
        <begin position="569"/>
        <end position="600"/>
    </location>
</feature>
<dbReference type="Proteomes" id="UP001558613">
    <property type="component" value="Unassembled WGS sequence"/>
</dbReference>
<feature type="domain" description="Putative zinc-finger" evidence="3">
    <location>
        <begin position="1112"/>
        <end position="1132"/>
    </location>
</feature>
<comment type="caution">
    <text evidence="4">The sequence shown here is derived from an EMBL/GenBank/DDBJ whole genome shotgun (WGS) entry which is preliminary data.</text>
</comment>
<dbReference type="PANTHER" id="PTHR21563">
    <property type="entry name" value="ZINC FINGER C3H1 DOMAIN-CONTAINING PROTEIN"/>
    <property type="match status" value="1"/>
</dbReference>
<dbReference type="Pfam" id="PF10650">
    <property type="entry name" value="zf-C3H1"/>
    <property type="match status" value="1"/>
</dbReference>
<organism evidence="4 5">
    <name type="scientific">Cirrhinus molitorella</name>
    <name type="common">mud carp</name>
    <dbReference type="NCBI Taxonomy" id="172907"/>
    <lineage>
        <taxon>Eukaryota</taxon>
        <taxon>Metazoa</taxon>
        <taxon>Chordata</taxon>
        <taxon>Craniata</taxon>
        <taxon>Vertebrata</taxon>
        <taxon>Euteleostomi</taxon>
        <taxon>Actinopterygii</taxon>
        <taxon>Neopterygii</taxon>
        <taxon>Teleostei</taxon>
        <taxon>Ostariophysi</taxon>
        <taxon>Cypriniformes</taxon>
        <taxon>Cyprinidae</taxon>
        <taxon>Labeoninae</taxon>
        <taxon>Labeonini</taxon>
        <taxon>Cirrhinus</taxon>
    </lineage>
</organism>
<dbReference type="PANTHER" id="PTHR21563:SF3">
    <property type="entry name" value="ZINC FINGER C3H1 DOMAIN-CONTAINING PROTEIN"/>
    <property type="match status" value="1"/>
</dbReference>
<dbReference type="SMART" id="SM00386">
    <property type="entry name" value="HAT"/>
    <property type="match status" value="5"/>
</dbReference>
<evidence type="ECO:0000256" key="2">
    <source>
        <dbReference type="SAM" id="MobiDB-lite"/>
    </source>
</evidence>
<feature type="compositionally biased region" description="Low complexity" evidence="2">
    <location>
        <begin position="578"/>
        <end position="593"/>
    </location>
</feature>
<feature type="region of interest" description="Disordered" evidence="2">
    <location>
        <begin position="940"/>
        <end position="979"/>
    </location>
</feature>
<gene>
    <name evidence="4" type="ORF">QQF64_022462</name>
</gene>
<feature type="compositionally biased region" description="Basic and acidic residues" evidence="2">
    <location>
        <begin position="229"/>
        <end position="250"/>
    </location>
</feature>
<dbReference type="Gene3D" id="1.25.40.10">
    <property type="entry name" value="Tetratricopeptide repeat domain"/>
    <property type="match status" value="3"/>
</dbReference>
<feature type="compositionally biased region" description="Polar residues" evidence="2">
    <location>
        <begin position="485"/>
        <end position="495"/>
    </location>
</feature>
<evidence type="ECO:0000259" key="3">
    <source>
        <dbReference type="Pfam" id="PF10650"/>
    </source>
</evidence>
<feature type="compositionally biased region" description="Basic and acidic residues" evidence="2">
    <location>
        <begin position="674"/>
        <end position="690"/>
    </location>
</feature>
<dbReference type="EMBL" id="JAYMGO010000025">
    <property type="protein sequence ID" value="KAL1247086.1"/>
    <property type="molecule type" value="Genomic_DNA"/>
</dbReference>
<dbReference type="InterPro" id="IPR019607">
    <property type="entry name" value="Putative_zinc-finger_domain"/>
</dbReference>
<reference evidence="4 5" key="1">
    <citation type="submission" date="2023-09" db="EMBL/GenBank/DDBJ databases">
        <authorList>
            <person name="Wang M."/>
        </authorList>
    </citation>
    <scope>NUCLEOTIDE SEQUENCE [LARGE SCALE GENOMIC DNA]</scope>
    <source>
        <strain evidence="4">GT-2023</strain>
        <tissue evidence="4">Liver</tissue>
    </source>
</reference>
<keyword evidence="5" id="KW-1185">Reference proteome</keyword>
<feature type="coiled-coil region" evidence="1">
    <location>
        <begin position="767"/>
        <end position="829"/>
    </location>
</feature>
<dbReference type="InterPro" id="IPR011990">
    <property type="entry name" value="TPR-like_helical_dom_sf"/>
</dbReference>
<dbReference type="InterPro" id="IPR039278">
    <property type="entry name" value="Red1"/>
</dbReference>
<sequence>MEVNSGCPSPKEEGELEDGEIFDDEPQRQRQNARPPRRARPSRPMMNKRARLPGPNNSAPPPLRAVHPPFPSGLRQGFEAAPRSGFWERSHGALGRFRYRANRASEWTRDWTERFPENHGCRTDSPSRKQKAGRCQMRRPVNSAPKAETTDESFEVLLLKYKQIQLELECIRKEERMALKEEDEPPGRCTPPADFVPPLEEAVSAVKEEKKAFQAFNIRPLRQKLLTPAERDALNSRSTLEEQRPDHDAGDNGGNQNDAVKDEESESDLHISAVSDKTPIVHVKKEDEDDLSELQLRLLALQSASRRWQQKEQQVLKESKEKITKAVKAPQDKSEPPSDRNKMSVRGSAAGRLQERARPARPAPDKSKMPARAKKPAHLTKQAWRKQQLRTWKLQQQRQQEEQRNKQEEEEERRKREDEIRKIRDLSNQDEQYNRFMKLVGSKHRSRSKSTDAEQRKLAKQILDTSGNLYQYDNYDEVAMDTDSETNSPATSPTHDTLPVFPLESTPHRQVVGQHYLQQMEFVRLTPPPPLPPLPPPDEAEQPPKPPFADEEEEEEMLLREELLKSLASKRAVKPEDASSSSGPPSPALRPAAQTNTRNNLTAVSLNTVIAHARALKFVRGQPAPKAPFVLPRHKTVVVRLNASDDSDSDGESCSPAQSVFGGLESMIKEARRTVEAAKPKHSVSEKENNPVKSAEALPDAKKMEYRLLRDDMASLEKQRSGRLEFVMGVPSPAGSDSELDFLGRAADLQEKFNLHKAQLCKDEALLKQLLQQEVKKKESLKAAEGKVMRLKEQLLASEKIVSANRVLLKKLQEQVQRVQHRVSVKKQQSVKLERDLSQAQAAAAPAALKRGASAAIYSPVKVRRVDRSDAHYAELIAQKQRLQRLESEYALKIQKLKEAQALRQAEPRPAAPQTPGALYPLPQPSLHDLTQDKLALGEDAEAEEDEQQLQNPASVTPNNRRRSFRESGSFTKPKLCHLETPGASPVPLKQAKAASCGAAGLPELLLGLNVEDLRLRYQRCVGLSELLQEEVRSFSAGEEDGRALGKVVQVDFDPTAAHQSRAETKPEPFGPYHSPLLVFKSYRFSPYYRTKEKLSLRSVSYSNAIEPKKRFCRFDLTGTCNDDDCTWQHMRDCTLTESQLFQDILSYSPSLIGCTDASSSSDIISATEKYMKKLFGPNKDRMGTDQKAVLLVSKVNERLKHIPPFTTYKAQRKWKPEAQKVNAQSQEDEELGAVDVSVPVCHDGRVQERWSSADVCVTQDDKRYFDSETDDISNLETSVLESPNDVQLWIKLAFRYLNQRDTSVSECLDAALNTLSRALEDNREDTEVWCHYLTLFSRRGSKEELQEMCEMAVEHAPHYDVWWTYMSVESGFEGKDYVCGRLIAHLLEASCDVRPDVRSFQLLESLLFRVQLSVFTGRQHNALNILKSALQSGSKSSVADHLSVADRCLMWLSYIHLTEFRRLPSSLYDPANSSPSRIVCTEPFLIPWRTDGDLRTPADAIISLFGDAVCRCTDERLSSSEQIQACFPLHSNLIHLYRTLDRCPEAVALCERLLAECPLYCPLLEITGELHMSSGHTDKAEELWRRAHSESGSSARVFRRLSRSLLAQEKHSVMEELFDKFMSSFCESAQDQLKPLDVLRHILGVPTQDLLRVPALKDDLQDEIRAQLPDLHLLHCFWQSSYGSVREAIDAFEKALGTLTKLELIHTLWLDYLSFASSKMLEPQPSARELKMFTGLVHRCLETVPNRLTLPFSSSRYCSSFSFHNKVISFYLSCFPQSQHSLILEKLQHIMPSNSELAIRLLQQEWQDGNVEHFKLQSRMLCSSIPSCLAIWKIAIAVEKEQRQRAEVQRLYQQALQKLPLSAALWKDRLLFEAAEGGKTDTLKKIIDKCQEAGLRVGVTSRNPGGRHYELPVIQYAGLFYHHVRGLLPYS</sequence>
<name>A0ABR3L2E9_9TELE</name>
<feature type="compositionally biased region" description="Acidic residues" evidence="2">
    <location>
        <begin position="14"/>
        <end position="24"/>
    </location>
</feature>
<feature type="compositionally biased region" description="Basic and acidic residues" evidence="2">
    <location>
        <begin position="117"/>
        <end position="127"/>
    </location>
</feature>
<feature type="compositionally biased region" description="Pro residues" evidence="2">
    <location>
        <begin position="526"/>
        <end position="547"/>
    </location>
</feature>
<protein>
    <recommendedName>
        <fullName evidence="3">Putative zinc-finger domain-containing protein</fullName>
    </recommendedName>
</protein>
<dbReference type="InterPro" id="IPR003107">
    <property type="entry name" value="HAT"/>
</dbReference>
<feature type="region of interest" description="Disordered" evidence="2">
    <location>
        <begin position="674"/>
        <end position="698"/>
    </location>
</feature>
<feature type="compositionally biased region" description="Basic and acidic residues" evidence="2">
    <location>
        <begin position="399"/>
        <end position="427"/>
    </location>
</feature>
<evidence type="ECO:0000256" key="1">
    <source>
        <dbReference type="SAM" id="Coils"/>
    </source>
</evidence>
<keyword evidence="1" id="KW-0175">Coiled coil</keyword>
<dbReference type="SUPFAM" id="SSF48452">
    <property type="entry name" value="TPR-like"/>
    <property type="match status" value="1"/>
</dbReference>
<feature type="region of interest" description="Disordered" evidence="2">
    <location>
        <begin position="224"/>
        <end position="289"/>
    </location>
</feature>
<feature type="region of interest" description="Disordered" evidence="2">
    <location>
        <begin position="524"/>
        <end position="557"/>
    </location>
</feature>
<feature type="compositionally biased region" description="Low complexity" evidence="2">
    <location>
        <begin position="389"/>
        <end position="398"/>
    </location>
</feature>
<feature type="compositionally biased region" description="Basic residues" evidence="2">
    <location>
        <begin position="369"/>
        <end position="388"/>
    </location>
</feature>
<feature type="region of interest" description="Disordered" evidence="2">
    <location>
        <begin position="1"/>
        <end position="77"/>
    </location>
</feature>
<feature type="region of interest" description="Disordered" evidence="2">
    <location>
        <begin position="117"/>
        <end position="148"/>
    </location>
</feature>
<evidence type="ECO:0000313" key="5">
    <source>
        <dbReference type="Proteomes" id="UP001558613"/>
    </source>
</evidence>
<feature type="region of interest" description="Disordered" evidence="2">
    <location>
        <begin position="903"/>
        <end position="926"/>
    </location>
</feature>
<feature type="compositionally biased region" description="Basic and acidic residues" evidence="2">
    <location>
        <begin position="353"/>
        <end position="368"/>
    </location>
</feature>
<feature type="coiled-coil region" evidence="1">
    <location>
        <begin position="876"/>
        <end position="903"/>
    </location>
</feature>
<feature type="compositionally biased region" description="Basic residues" evidence="2">
    <location>
        <begin position="35"/>
        <end position="51"/>
    </location>
</feature>
<feature type="region of interest" description="Disordered" evidence="2">
    <location>
        <begin position="307"/>
        <end position="459"/>
    </location>
</feature>
<feature type="compositionally biased region" description="Pro residues" evidence="2">
    <location>
        <begin position="58"/>
        <end position="71"/>
    </location>
</feature>
<feature type="region of interest" description="Disordered" evidence="2">
    <location>
        <begin position="481"/>
        <end position="502"/>
    </location>
</feature>